<reference evidence="1" key="1">
    <citation type="submission" date="2021-06" db="EMBL/GenBank/DDBJ databases">
        <authorList>
            <person name="Kallberg Y."/>
            <person name="Tangrot J."/>
            <person name="Rosling A."/>
        </authorList>
    </citation>
    <scope>NUCLEOTIDE SEQUENCE</scope>
    <source>
        <strain evidence="1">IA702</strain>
    </source>
</reference>
<organism evidence="1 2">
    <name type="scientific">Paraglomus occultum</name>
    <dbReference type="NCBI Taxonomy" id="144539"/>
    <lineage>
        <taxon>Eukaryota</taxon>
        <taxon>Fungi</taxon>
        <taxon>Fungi incertae sedis</taxon>
        <taxon>Mucoromycota</taxon>
        <taxon>Glomeromycotina</taxon>
        <taxon>Glomeromycetes</taxon>
        <taxon>Paraglomerales</taxon>
        <taxon>Paraglomeraceae</taxon>
        <taxon>Paraglomus</taxon>
    </lineage>
</organism>
<name>A0A9N9BPB7_9GLOM</name>
<comment type="caution">
    <text evidence="1">The sequence shown here is derived from an EMBL/GenBank/DDBJ whole genome shotgun (WGS) entry which is preliminary data.</text>
</comment>
<dbReference type="AlphaFoldDB" id="A0A9N9BPB7"/>
<evidence type="ECO:0000313" key="1">
    <source>
        <dbReference type="EMBL" id="CAG8571456.1"/>
    </source>
</evidence>
<proteinExistence type="predicted"/>
<keyword evidence="2" id="KW-1185">Reference proteome</keyword>
<sequence>MPMIEEDMPVIEEDMPVIEEEIPVIEEGMPVIEVEKDGLKNRWSRRDFYRSTVPTVFVEGKQMLASG</sequence>
<evidence type="ECO:0000313" key="2">
    <source>
        <dbReference type="Proteomes" id="UP000789572"/>
    </source>
</evidence>
<protein>
    <submittedName>
        <fullName evidence="1">9663_t:CDS:1</fullName>
    </submittedName>
</protein>
<dbReference type="EMBL" id="CAJVPJ010001022">
    <property type="protein sequence ID" value="CAG8571456.1"/>
    <property type="molecule type" value="Genomic_DNA"/>
</dbReference>
<accession>A0A9N9BPB7</accession>
<gene>
    <name evidence="1" type="ORF">POCULU_LOCUS6016</name>
</gene>
<dbReference type="Proteomes" id="UP000789572">
    <property type="component" value="Unassembled WGS sequence"/>
</dbReference>